<name>A0A2M8LFP5_9BACT</name>
<protein>
    <recommendedName>
        <fullName evidence="5">Septum formation initiator</fullName>
    </recommendedName>
</protein>
<evidence type="ECO:0000313" key="4">
    <source>
        <dbReference type="Proteomes" id="UP000231152"/>
    </source>
</evidence>
<keyword evidence="2" id="KW-1133">Transmembrane helix</keyword>
<accession>A0A2M8LFP5</accession>
<evidence type="ECO:0000256" key="1">
    <source>
        <dbReference type="SAM" id="MobiDB-lite"/>
    </source>
</evidence>
<dbReference type="EMBL" id="PFET01000002">
    <property type="protein sequence ID" value="PJE76245.1"/>
    <property type="molecule type" value="Genomic_DNA"/>
</dbReference>
<feature type="region of interest" description="Disordered" evidence="1">
    <location>
        <begin position="95"/>
        <end position="114"/>
    </location>
</feature>
<dbReference type="AlphaFoldDB" id="A0A2M8LFP5"/>
<comment type="caution">
    <text evidence="3">The sequence shown here is derived from an EMBL/GenBank/DDBJ whole genome shotgun (WGS) entry which is preliminary data.</text>
</comment>
<dbReference type="InterPro" id="IPR007060">
    <property type="entry name" value="FtsL/DivIC"/>
</dbReference>
<keyword evidence="2" id="KW-0472">Membrane</keyword>
<evidence type="ECO:0000313" key="3">
    <source>
        <dbReference type="EMBL" id="PJE76245.1"/>
    </source>
</evidence>
<evidence type="ECO:0000256" key="2">
    <source>
        <dbReference type="SAM" id="Phobius"/>
    </source>
</evidence>
<dbReference type="Pfam" id="PF04977">
    <property type="entry name" value="DivIC"/>
    <property type="match status" value="1"/>
</dbReference>
<keyword evidence="2" id="KW-0812">Transmembrane</keyword>
<dbReference type="Proteomes" id="UP000231152">
    <property type="component" value="Unassembled WGS sequence"/>
</dbReference>
<sequence length="127" mass="14542">MKFLKLHLEKEQLWPWATGIIIALLIVGNVKLVIKRYQIQKESNALTKQTEELRNDNTDLNKLLEYVRTPAFTEEEARLRFNMTKPGEKVFVVPNGTEQATNSGDAQAPQEPTSAGASWWQLFFGHK</sequence>
<organism evidence="3 4">
    <name type="scientific">Candidatus Uhrbacteria bacterium CG10_big_fil_rev_8_21_14_0_10_48_11</name>
    <dbReference type="NCBI Taxonomy" id="1975037"/>
    <lineage>
        <taxon>Bacteria</taxon>
        <taxon>Candidatus Uhriibacteriota</taxon>
    </lineage>
</organism>
<feature type="transmembrane region" description="Helical" evidence="2">
    <location>
        <begin position="13"/>
        <end position="34"/>
    </location>
</feature>
<reference evidence="3 4" key="1">
    <citation type="submission" date="2017-09" db="EMBL/GenBank/DDBJ databases">
        <title>Depth-based differentiation of microbial function through sediment-hosted aquifers and enrichment of novel symbionts in the deep terrestrial subsurface.</title>
        <authorList>
            <person name="Probst A.J."/>
            <person name="Ladd B."/>
            <person name="Jarett J.K."/>
            <person name="Geller-Mcgrath D.E."/>
            <person name="Sieber C.M."/>
            <person name="Emerson J.B."/>
            <person name="Anantharaman K."/>
            <person name="Thomas B.C."/>
            <person name="Malmstrom R."/>
            <person name="Stieglmeier M."/>
            <person name="Klingl A."/>
            <person name="Woyke T."/>
            <person name="Ryan C.M."/>
            <person name="Banfield J.F."/>
        </authorList>
    </citation>
    <scope>NUCLEOTIDE SEQUENCE [LARGE SCALE GENOMIC DNA]</scope>
    <source>
        <strain evidence="3">CG10_big_fil_rev_8_21_14_0_10_48_11</strain>
    </source>
</reference>
<evidence type="ECO:0008006" key="5">
    <source>
        <dbReference type="Google" id="ProtNLM"/>
    </source>
</evidence>
<feature type="compositionally biased region" description="Polar residues" evidence="1">
    <location>
        <begin position="96"/>
        <end position="114"/>
    </location>
</feature>
<proteinExistence type="predicted"/>
<gene>
    <name evidence="3" type="ORF">COV04_00645</name>
</gene>